<evidence type="ECO:0000313" key="1">
    <source>
        <dbReference type="EMBL" id="QJA73816.1"/>
    </source>
</evidence>
<proteinExistence type="predicted"/>
<dbReference type="AlphaFoldDB" id="A0A6M3JUW2"/>
<accession>A0A6M3JUW2</accession>
<protein>
    <submittedName>
        <fullName evidence="1">Uncharacterized protein</fullName>
    </submittedName>
</protein>
<gene>
    <name evidence="1" type="ORF">MM415A02226_0006</name>
</gene>
<organism evidence="1">
    <name type="scientific">viral metagenome</name>
    <dbReference type="NCBI Taxonomy" id="1070528"/>
    <lineage>
        <taxon>unclassified sequences</taxon>
        <taxon>metagenomes</taxon>
        <taxon>organismal metagenomes</taxon>
    </lineage>
</organism>
<sequence length="89" mass="9910">MSGVKGLSGRKSLKDEEKRLRIIERSWDVIEEFLNNPDIKLKDKADLASRLTVKDLPTQLEGALSFLQMPTATVNGQPLEIKVGDTNTT</sequence>
<reference evidence="1" key="1">
    <citation type="submission" date="2020-03" db="EMBL/GenBank/DDBJ databases">
        <title>The deep terrestrial virosphere.</title>
        <authorList>
            <person name="Holmfeldt K."/>
            <person name="Nilsson E."/>
            <person name="Simone D."/>
            <person name="Lopez-Fernandez M."/>
            <person name="Wu X."/>
            <person name="de Brujin I."/>
            <person name="Lundin D."/>
            <person name="Andersson A."/>
            <person name="Bertilsson S."/>
            <person name="Dopson M."/>
        </authorList>
    </citation>
    <scope>NUCLEOTIDE SEQUENCE</scope>
    <source>
        <strain evidence="1">MM415A02226</strain>
    </source>
</reference>
<dbReference type="EMBL" id="MT142055">
    <property type="protein sequence ID" value="QJA73816.1"/>
    <property type="molecule type" value="Genomic_DNA"/>
</dbReference>
<name>A0A6M3JUW2_9ZZZZ</name>